<dbReference type="EMBL" id="CP108222">
    <property type="protein sequence ID" value="WTT17338.1"/>
    <property type="molecule type" value="Genomic_DNA"/>
</dbReference>
<protein>
    <submittedName>
        <fullName evidence="1">Uncharacterized protein</fullName>
    </submittedName>
</protein>
<dbReference type="AlphaFoldDB" id="A0AAU1ZY23"/>
<accession>A0AAU1ZY23</accession>
<evidence type="ECO:0000313" key="1">
    <source>
        <dbReference type="EMBL" id="WTT17338.1"/>
    </source>
</evidence>
<reference evidence="1" key="1">
    <citation type="submission" date="2022-10" db="EMBL/GenBank/DDBJ databases">
        <title>The complete genomes of actinobacterial strains from the NBC collection.</title>
        <authorList>
            <person name="Joergensen T.S."/>
            <person name="Alvarez Arevalo M."/>
            <person name="Sterndorff E.B."/>
            <person name="Faurdal D."/>
            <person name="Vuksanovic O."/>
            <person name="Mourched A.-S."/>
            <person name="Charusanti P."/>
            <person name="Shaw S."/>
            <person name="Blin K."/>
            <person name="Weber T."/>
        </authorList>
    </citation>
    <scope>NUCLEOTIDE SEQUENCE</scope>
    <source>
        <strain evidence="1">NBC_00093</strain>
    </source>
</reference>
<name>A0AAU1ZY23_9ACTN</name>
<proteinExistence type="predicted"/>
<sequence length="197" mass="21540">MSELRECGIVCPTDWVELAIEPTDNVKRWARSTAADLRERSRAAGHEIDAKALEKDLRRQTEDSRRRDPFYAFALYPDGFDNALGTLEIDLIHPDASVPRITLDWLAETFSAHDFGPPLITRTDVPIGPAVRIRQNFAAGGASPGGPGILLETLMYGVLPTGAESAVVFLMSWTVPGIAEEMEQAAADMVKTLSVAF</sequence>
<gene>
    <name evidence="1" type="ORF">OHA22_18245</name>
</gene>
<organism evidence="1">
    <name type="scientific">Streptomyces sp. NBC_00093</name>
    <dbReference type="NCBI Taxonomy" id="2975649"/>
    <lineage>
        <taxon>Bacteria</taxon>
        <taxon>Bacillati</taxon>
        <taxon>Actinomycetota</taxon>
        <taxon>Actinomycetes</taxon>
        <taxon>Kitasatosporales</taxon>
        <taxon>Streptomycetaceae</taxon>
        <taxon>Streptomyces</taxon>
    </lineage>
</organism>